<evidence type="ECO:0000259" key="2">
    <source>
        <dbReference type="Pfam" id="PF14832"/>
    </source>
</evidence>
<reference evidence="3" key="1">
    <citation type="submission" date="2025-02" db="EMBL/GenBank/DDBJ databases">
        <authorList>
            <consortium name="NCBI Genome Project"/>
        </authorList>
    </citation>
    <scope>NUCLEOTIDE SEQUENCE</scope>
</reference>
<organism evidence="3">
    <name type="scientific">Aspergillus niger</name>
    <dbReference type="NCBI Taxonomy" id="5061"/>
    <lineage>
        <taxon>Eukaryota</taxon>
        <taxon>Fungi</taxon>
        <taxon>Dikarya</taxon>
        <taxon>Ascomycota</taxon>
        <taxon>Pezizomycotina</taxon>
        <taxon>Eurotiomycetes</taxon>
        <taxon>Eurotiomycetidae</taxon>
        <taxon>Eurotiales</taxon>
        <taxon>Aspergillaceae</taxon>
        <taxon>Aspergillus</taxon>
        <taxon>Aspergillus subgen. Circumdati</taxon>
    </lineage>
</organism>
<feature type="region of interest" description="Disordered" evidence="1">
    <location>
        <begin position="47"/>
        <end position="68"/>
    </location>
</feature>
<feature type="domain" description="Tautomerase cis-CaaD-like" evidence="2">
    <location>
        <begin position="521"/>
        <end position="660"/>
    </location>
</feature>
<dbReference type="InterPro" id="IPR028116">
    <property type="entry name" value="Cis-CaaD-like"/>
</dbReference>
<dbReference type="VEuPathDB" id="FungiDB:An12g01370"/>
<accession>A0AAJ6VRK4</accession>
<dbReference type="InterPro" id="IPR014347">
    <property type="entry name" value="Tautomerase/MIF_sf"/>
</dbReference>
<sequence length="667" mass="76810">MENYPDHWKATLLGEEFWKDAEAYNQPIHDRIEADKDKPLHERFPFNQEHEQNTHAPAANSADTDKRRSRRFSMNDAAFTGTPLATARVAELSRRPRSQSRTRSQSLVRGSSVASSRSSSLIRSALYRMANLMREEPETETEVESVQLLSADEATPEKPLLEFRGGETWERLTDDRHSLGLDVFWPSDLDNKENISDDDNKTDSKVEPELIMLDLEQMSPLCLFRNLHRLKITGMMQSYQKYIWQAAWLNVDLEELELGMALPPRIRKSKTGDWPYIKGGWKLNKAQYAEPVYFGDGTGALDHKLGQAEYLDKMVIEKAKVRAMSVGRTRQKLSIRSLTLFGFIVDADPFLHWFDAKRLQRIHFKDYCVDAGFWLCKPMKKVEVDFPRQMQEKATTARQVDLSSELKIIELKGGKKNSDLIDGLVLGGEPTMIFQEYDLYRRIFIEGLPIIWVETSSREDVQLPGFLRLCEGPECKVGMLLGISKSHSSSYICVPSSSNHPPFFYFETFLKILAYNHILKMPLWLIYHPSGTFEDTASKKALTEDITKLYTRIGLPAFYVVINFMKLPPGDTWVGAENRTEKPFIRIVADHIAVRLENEDHVYKNTCYAIEKALKPHIADRGYDWEFHVDETERRLWRVNGFVPPPFGSDAEKLWAKENKPVAWESA</sequence>
<feature type="compositionally biased region" description="Low complexity" evidence="1">
    <location>
        <begin position="101"/>
        <end position="114"/>
    </location>
</feature>
<protein>
    <recommendedName>
        <fullName evidence="2">Tautomerase cis-CaaD-like domain-containing protein</fullName>
    </recommendedName>
</protein>
<feature type="region of interest" description="Disordered" evidence="1">
    <location>
        <begin position="89"/>
        <end position="114"/>
    </location>
</feature>
<name>A0AAJ6VRK4_ASPNG</name>
<dbReference type="GeneID" id="4985487"/>
<proteinExistence type="predicted"/>
<dbReference type="Gene3D" id="3.30.429.10">
    <property type="entry name" value="Macrophage Migration Inhibitory Factor"/>
    <property type="match status" value="1"/>
</dbReference>
<reference evidence="3" key="2">
    <citation type="submission" date="2025-08" db="UniProtKB">
        <authorList>
            <consortium name="RefSeq"/>
        </authorList>
    </citation>
    <scope>IDENTIFICATION</scope>
</reference>
<dbReference type="KEGG" id="ang:An12g01370"/>
<evidence type="ECO:0000313" key="3">
    <source>
        <dbReference type="RefSeq" id="XP_001395225.3"/>
    </source>
</evidence>
<dbReference type="RefSeq" id="XP_001395225.3">
    <property type="nucleotide sequence ID" value="XM_001395188.3"/>
</dbReference>
<evidence type="ECO:0000256" key="1">
    <source>
        <dbReference type="SAM" id="MobiDB-lite"/>
    </source>
</evidence>
<dbReference type="AlphaFoldDB" id="A0AAJ6VRK4"/>
<dbReference type="Pfam" id="PF14832">
    <property type="entry name" value="Tautomerase_3"/>
    <property type="match status" value="1"/>
</dbReference>
<gene>
    <name evidence="3" type="ORF">An12g01370</name>
</gene>